<dbReference type="GO" id="GO:0001727">
    <property type="term" value="F:lipid kinase activity"/>
    <property type="evidence" value="ECO:0007669"/>
    <property type="project" value="TreeGrafter"/>
</dbReference>
<dbReference type="InterPro" id="IPR017438">
    <property type="entry name" value="ATP-NAD_kinase_N"/>
</dbReference>
<dbReference type="InterPro" id="IPR001206">
    <property type="entry name" value="Diacylglycerol_kinase_cat_dom"/>
</dbReference>
<dbReference type="Pfam" id="PF19279">
    <property type="entry name" value="YegS_C"/>
    <property type="match status" value="1"/>
</dbReference>
<reference evidence="7" key="1">
    <citation type="submission" date="2021-06" db="EMBL/GenBank/DDBJ databases">
        <title>Candida auris outbreak in lebanese hospital.</title>
        <authorList>
            <person name="Finianos M."/>
        </authorList>
    </citation>
    <scope>NUCLEOTIDE SEQUENCE</scope>
    <source>
        <strain evidence="7">CA7LBN</strain>
    </source>
</reference>
<dbReference type="GO" id="GO:0005524">
    <property type="term" value="F:ATP binding"/>
    <property type="evidence" value="ECO:0007669"/>
    <property type="project" value="UniProtKB-KW"/>
</dbReference>
<dbReference type="EMBL" id="CP076750">
    <property type="protein sequence ID" value="QWW23171.1"/>
    <property type="molecule type" value="Genomic_DNA"/>
</dbReference>
<accession>A0A8F2W0B2</accession>
<gene>
    <name evidence="7" type="ORF">CA7LBN_001972</name>
</gene>
<evidence type="ECO:0000256" key="3">
    <source>
        <dbReference type="ARBA" id="ARBA00022777"/>
    </source>
</evidence>
<keyword evidence="3" id="KW-0418">Kinase</keyword>
<dbReference type="Pfam" id="PF00781">
    <property type="entry name" value="DAGK_cat"/>
    <property type="match status" value="1"/>
</dbReference>
<dbReference type="AlphaFoldDB" id="A0A8F2W0B2"/>
<protein>
    <recommendedName>
        <fullName evidence="6">DAGKc domain-containing protein</fullName>
    </recommendedName>
</protein>
<dbReference type="Gene3D" id="2.60.200.40">
    <property type="match status" value="1"/>
</dbReference>
<dbReference type="Proteomes" id="UP000825438">
    <property type="component" value="Chromosome II"/>
</dbReference>
<dbReference type="GO" id="GO:0005737">
    <property type="term" value="C:cytoplasm"/>
    <property type="evidence" value="ECO:0007669"/>
    <property type="project" value="TreeGrafter"/>
</dbReference>
<dbReference type="Gene3D" id="3.40.50.10330">
    <property type="entry name" value="Probable inorganic polyphosphate/atp-NAD kinase, domain 1"/>
    <property type="match status" value="1"/>
</dbReference>
<dbReference type="PANTHER" id="PTHR12358">
    <property type="entry name" value="SPHINGOSINE KINASE"/>
    <property type="match status" value="1"/>
</dbReference>
<evidence type="ECO:0000256" key="1">
    <source>
        <dbReference type="ARBA" id="ARBA00022679"/>
    </source>
</evidence>
<dbReference type="SMART" id="SM00046">
    <property type="entry name" value="DAGKc"/>
    <property type="match status" value="1"/>
</dbReference>
<evidence type="ECO:0000313" key="7">
    <source>
        <dbReference type="EMBL" id="QWW23171.1"/>
    </source>
</evidence>
<evidence type="ECO:0000259" key="6">
    <source>
        <dbReference type="PROSITE" id="PS50146"/>
    </source>
</evidence>
<dbReference type="InterPro" id="IPR045540">
    <property type="entry name" value="YegS/DAGK_C"/>
</dbReference>
<keyword evidence="4" id="KW-0067">ATP-binding</keyword>
<dbReference type="InterPro" id="IPR016064">
    <property type="entry name" value="NAD/diacylglycerol_kinase_sf"/>
</dbReference>
<evidence type="ECO:0000256" key="5">
    <source>
        <dbReference type="SAM" id="MobiDB-lite"/>
    </source>
</evidence>
<evidence type="ECO:0000256" key="2">
    <source>
        <dbReference type="ARBA" id="ARBA00022741"/>
    </source>
</evidence>
<feature type="domain" description="DAGKc" evidence="6">
    <location>
        <begin position="116"/>
        <end position="258"/>
    </location>
</feature>
<keyword evidence="2" id="KW-0547">Nucleotide-binding</keyword>
<dbReference type="SUPFAM" id="SSF111331">
    <property type="entry name" value="NAD kinase/diacylglycerol kinase-like"/>
    <property type="match status" value="1"/>
</dbReference>
<dbReference type="InterPro" id="IPR050187">
    <property type="entry name" value="Lipid_Phosphate_FormReg"/>
</dbReference>
<organism evidence="7">
    <name type="scientific">Candidozyma auris</name>
    <name type="common">Yeast</name>
    <name type="synonym">Candida auris</name>
    <dbReference type="NCBI Taxonomy" id="498019"/>
    <lineage>
        <taxon>Eukaryota</taxon>
        <taxon>Fungi</taxon>
        <taxon>Dikarya</taxon>
        <taxon>Ascomycota</taxon>
        <taxon>Saccharomycotina</taxon>
        <taxon>Pichiomycetes</taxon>
        <taxon>Metschnikowiaceae</taxon>
        <taxon>Candidozyma</taxon>
    </lineage>
</organism>
<feature type="region of interest" description="Disordered" evidence="5">
    <location>
        <begin position="331"/>
        <end position="354"/>
    </location>
</feature>
<evidence type="ECO:0000256" key="4">
    <source>
        <dbReference type="ARBA" id="ARBA00022840"/>
    </source>
</evidence>
<proteinExistence type="predicted"/>
<dbReference type="GO" id="GO:0016020">
    <property type="term" value="C:membrane"/>
    <property type="evidence" value="ECO:0007669"/>
    <property type="project" value="TreeGrafter"/>
</dbReference>
<sequence>MSTEMLLSTFVRHGTITDTGISLQGPSSPNHTNTSSTLSSVCCWSTESEASAIYDIPYENIIWCEQANDDSVVKVFYVEDAGKKIKVRSMLVDLAYAVENDTIVDSVLKRAYRGSVVAPSILVVLNSFGGKGNAREIYREKILPVLEAAHVNITYQETTHHRHAVELGRELDESKYDVIACCSGDGVPHEIINGIYEKDDRGEAAFDKVAITQLPCGSGNALSLSTHGTNDASVAAFRMLKAQRTKMDVMAVTQKVDGADQTRLSFMSQAYGSIADADIGTEHLRWMGPIRFEIGVAHKLVTRAKYPCDLWVHYGCEGEEVKRHFDKHTKLQNTNVSESPKKAGYPSLDDEPPSEWEKLSSDICDNMNIFYVGKMPYMSDQAQFFPAALPQDGMMDMLVTNAKAPLLHMVGLFTKIDQGAHVHSDEVIHAKVFGYRLVPKVKDDKTHYISVDGENFPLSPIQVEVIPRAVTVLLQNGSYVETCFTGKTTTSPTPK</sequence>
<keyword evidence="1" id="KW-0808">Transferase</keyword>
<dbReference type="PANTHER" id="PTHR12358:SF31">
    <property type="entry name" value="ACYLGLYCEROL KINASE, MITOCHONDRIAL"/>
    <property type="match status" value="1"/>
</dbReference>
<dbReference type="PROSITE" id="PS50146">
    <property type="entry name" value="DAGK"/>
    <property type="match status" value="1"/>
</dbReference>
<dbReference type="GO" id="GO:0046512">
    <property type="term" value="P:sphingosine biosynthetic process"/>
    <property type="evidence" value="ECO:0007669"/>
    <property type="project" value="TreeGrafter"/>
</dbReference>
<name>A0A8F2W0B2_CANAR</name>